<keyword evidence="7" id="KW-1185">Reference proteome</keyword>
<reference evidence="6" key="2">
    <citation type="submission" date="2021-09" db="EMBL/GenBank/DDBJ databases">
        <authorList>
            <person name="Jia N."/>
            <person name="Wang J."/>
            <person name="Shi W."/>
            <person name="Du L."/>
            <person name="Sun Y."/>
            <person name="Zhan W."/>
            <person name="Jiang J."/>
            <person name="Wang Q."/>
            <person name="Zhang B."/>
            <person name="Ji P."/>
            <person name="Sakyi L.B."/>
            <person name="Cui X."/>
            <person name="Yuan T."/>
            <person name="Jiang B."/>
            <person name="Yang W."/>
            <person name="Lam T.T.-Y."/>
            <person name="Chang Q."/>
            <person name="Ding S."/>
            <person name="Wang X."/>
            <person name="Zhu J."/>
            <person name="Ruan X."/>
            <person name="Zhao L."/>
            <person name="Wei J."/>
            <person name="Que T."/>
            <person name="Du C."/>
            <person name="Cheng J."/>
            <person name="Dai P."/>
            <person name="Han X."/>
            <person name="Huang E."/>
            <person name="Gao Y."/>
            <person name="Liu J."/>
            <person name="Shao H."/>
            <person name="Ye R."/>
            <person name="Li L."/>
            <person name="Wei W."/>
            <person name="Wang X."/>
            <person name="Wang C."/>
            <person name="Huo Q."/>
            <person name="Li W."/>
            <person name="Guo W."/>
            <person name="Chen H."/>
            <person name="Chen S."/>
            <person name="Zhou L."/>
            <person name="Zhou L."/>
            <person name="Ni X."/>
            <person name="Tian J."/>
            <person name="Zhou Y."/>
            <person name="Sheng Y."/>
            <person name="Liu T."/>
            <person name="Pan Y."/>
            <person name="Xia L."/>
            <person name="Li J."/>
            <person name="Zhao F."/>
            <person name="Cao W."/>
        </authorList>
    </citation>
    <scope>NUCLEOTIDE SEQUENCE</scope>
    <source>
        <strain evidence="6">Rmic-2018</strain>
        <tissue evidence="6">Larvae</tissue>
    </source>
</reference>
<feature type="compositionally biased region" description="Polar residues" evidence="4">
    <location>
        <begin position="86"/>
        <end position="107"/>
    </location>
</feature>
<dbReference type="GO" id="GO:0005874">
    <property type="term" value="C:microtubule"/>
    <property type="evidence" value="ECO:0007669"/>
    <property type="project" value="UniProtKB-KW"/>
</dbReference>
<accession>A0A9J6CWU7</accession>
<evidence type="ECO:0000259" key="5">
    <source>
        <dbReference type="Pfam" id="PF23203"/>
    </source>
</evidence>
<protein>
    <recommendedName>
        <fullName evidence="5">KIF21A/B second helical domain-containing protein</fullName>
    </recommendedName>
</protein>
<reference evidence="6" key="1">
    <citation type="journal article" date="2020" name="Cell">
        <title>Large-Scale Comparative Analyses of Tick Genomes Elucidate Their Genetic Diversity and Vector Capacities.</title>
        <authorList>
            <consortium name="Tick Genome and Microbiome Consortium (TIGMIC)"/>
            <person name="Jia N."/>
            <person name="Wang J."/>
            <person name="Shi W."/>
            <person name="Du L."/>
            <person name="Sun Y."/>
            <person name="Zhan W."/>
            <person name="Jiang J.F."/>
            <person name="Wang Q."/>
            <person name="Zhang B."/>
            <person name="Ji P."/>
            <person name="Bell-Sakyi L."/>
            <person name="Cui X.M."/>
            <person name="Yuan T.T."/>
            <person name="Jiang B.G."/>
            <person name="Yang W.F."/>
            <person name="Lam T.T."/>
            <person name="Chang Q.C."/>
            <person name="Ding S.J."/>
            <person name="Wang X.J."/>
            <person name="Zhu J.G."/>
            <person name="Ruan X.D."/>
            <person name="Zhao L."/>
            <person name="Wei J.T."/>
            <person name="Ye R.Z."/>
            <person name="Que T.C."/>
            <person name="Du C.H."/>
            <person name="Zhou Y.H."/>
            <person name="Cheng J.X."/>
            <person name="Dai P.F."/>
            <person name="Guo W.B."/>
            <person name="Han X.H."/>
            <person name="Huang E.J."/>
            <person name="Li L.F."/>
            <person name="Wei W."/>
            <person name="Gao Y.C."/>
            <person name="Liu J.Z."/>
            <person name="Shao H.Z."/>
            <person name="Wang X."/>
            <person name="Wang C.C."/>
            <person name="Yang T.C."/>
            <person name="Huo Q.B."/>
            <person name="Li W."/>
            <person name="Chen H.Y."/>
            <person name="Chen S.E."/>
            <person name="Zhou L.G."/>
            <person name="Ni X.B."/>
            <person name="Tian J.H."/>
            <person name="Sheng Y."/>
            <person name="Liu T."/>
            <person name="Pan Y.S."/>
            <person name="Xia L.Y."/>
            <person name="Li J."/>
            <person name="Zhao F."/>
            <person name="Cao W.C."/>
        </authorList>
    </citation>
    <scope>NUCLEOTIDE SEQUENCE</scope>
    <source>
        <strain evidence="6">Rmic-2018</strain>
    </source>
</reference>
<dbReference type="VEuPathDB" id="VectorBase:LOC119176697"/>
<keyword evidence="1" id="KW-0963">Cytoplasm</keyword>
<dbReference type="InterPro" id="IPR056532">
    <property type="entry name" value="KIF21A/B_hel_2"/>
</dbReference>
<dbReference type="EMBL" id="JABSTU010005206">
    <property type="protein sequence ID" value="KAH7948611.1"/>
    <property type="molecule type" value="Genomic_DNA"/>
</dbReference>
<gene>
    <name evidence="6" type="ORF">HPB51_028461</name>
</gene>
<evidence type="ECO:0000256" key="4">
    <source>
        <dbReference type="SAM" id="MobiDB-lite"/>
    </source>
</evidence>
<dbReference type="Proteomes" id="UP000821866">
    <property type="component" value="Unassembled WGS sequence"/>
</dbReference>
<keyword evidence="2" id="KW-0493">Microtubule</keyword>
<feature type="region of interest" description="Disordered" evidence="4">
    <location>
        <begin position="83"/>
        <end position="107"/>
    </location>
</feature>
<evidence type="ECO:0000313" key="7">
    <source>
        <dbReference type="Proteomes" id="UP000821866"/>
    </source>
</evidence>
<evidence type="ECO:0000313" key="6">
    <source>
        <dbReference type="EMBL" id="KAH7948611.1"/>
    </source>
</evidence>
<evidence type="ECO:0000256" key="2">
    <source>
        <dbReference type="ARBA" id="ARBA00022701"/>
    </source>
</evidence>
<feature type="domain" description="KIF21A/B second helical" evidence="5">
    <location>
        <begin position="9"/>
        <end position="62"/>
    </location>
</feature>
<sequence length="107" mass="11877">MLEQESPLQTGKDIRDLDYEIESVRANLDYLNDNIRECQALIVQVEDIKDNTECLELHPVLEGMGAPQGWYTCSSSCCTLARNPESAGSTEQNPGSRARSQTVTDRG</sequence>
<proteinExistence type="predicted"/>
<organism evidence="6 7">
    <name type="scientific">Rhipicephalus microplus</name>
    <name type="common">Cattle tick</name>
    <name type="synonym">Boophilus microplus</name>
    <dbReference type="NCBI Taxonomy" id="6941"/>
    <lineage>
        <taxon>Eukaryota</taxon>
        <taxon>Metazoa</taxon>
        <taxon>Ecdysozoa</taxon>
        <taxon>Arthropoda</taxon>
        <taxon>Chelicerata</taxon>
        <taxon>Arachnida</taxon>
        <taxon>Acari</taxon>
        <taxon>Parasitiformes</taxon>
        <taxon>Ixodida</taxon>
        <taxon>Ixodoidea</taxon>
        <taxon>Ixodidae</taxon>
        <taxon>Rhipicephalinae</taxon>
        <taxon>Rhipicephalus</taxon>
        <taxon>Boophilus</taxon>
    </lineage>
</organism>
<name>A0A9J6CWU7_RHIMP</name>
<keyword evidence="3" id="KW-0175">Coiled coil</keyword>
<dbReference type="AlphaFoldDB" id="A0A9J6CWU7"/>
<evidence type="ECO:0000256" key="3">
    <source>
        <dbReference type="ARBA" id="ARBA00023054"/>
    </source>
</evidence>
<comment type="caution">
    <text evidence="6">The sequence shown here is derived from an EMBL/GenBank/DDBJ whole genome shotgun (WGS) entry which is preliminary data.</text>
</comment>
<evidence type="ECO:0000256" key="1">
    <source>
        <dbReference type="ARBA" id="ARBA00022490"/>
    </source>
</evidence>
<dbReference type="Pfam" id="PF23203">
    <property type="entry name" value="KIF21A"/>
    <property type="match status" value="1"/>
</dbReference>
<dbReference type="SUPFAM" id="SSF46579">
    <property type="entry name" value="Prefoldin"/>
    <property type="match status" value="1"/>
</dbReference>